<dbReference type="Gene3D" id="2.40.50.90">
    <property type="match status" value="1"/>
</dbReference>
<keyword evidence="5" id="KW-1185">Reference proteome</keyword>
<dbReference type="SMART" id="SM00333">
    <property type="entry name" value="TUDOR"/>
    <property type="match status" value="1"/>
</dbReference>
<dbReference type="Pfam" id="PF00567">
    <property type="entry name" value="TUDOR"/>
    <property type="match status" value="1"/>
</dbReference>
<feature type="region of interest" description="Disordered" evidence="2">
    <location>
        <begin position="23"/>
        <end position="65"/>
    </location>
</feature>
<dbReference type="SUPFAM" id="SSF63748">
    <property type="entry name" value="Tudor/PWWP/MBT"/>
    <property type="match status" value="1"/>
</dbReference>
<organism evidence="4 5">
    <name type="scientific">Podarcis lilfordi</name>
    <name type="common">Lilford's wall lizard</name>
    <dbReference type="NCBI Taxonomy" id="74358"/>
    <lineage>
        <taxon>Eukaryota</taxon>
        <taxon>Metazoa</taxon>
        <taxon>Chordata</taxon>
        <taxon>Craniata</taxon>
        <taxon>Vertebrata</taxon>
        <taxon>Euteleostomi</taxon>
        <taxon>Lepidosauria</taxon>
        <taxon>Squamata</taxon>
        <taxon>Bifurcata</taxon>
        <taxon>Unidentata</taxon>
        <taxon>Episquamata</taxon>
        <taxon>Laterata</taxon>
        <taxon>Lacertibaenia</taxon>
        <taxon>Lacertidae</taxon>
        <taxon>Podarcis</taxon>
    </lineage>
</organism>
<dbReference type="PANTHER" id="PTHR22948:SF65">
    <property type="entry name" value="A-KINASE ANCHORING PROTEIN 1"/>
    <property type="match status" value="1"/>
</dbReference>
<feature type="compositionally biased region" description="Basic residues" evidence="2">
    <location>
        <begin position="36"/>
        <end position="52"/>
    </location>
</feature>
<proteinExistence type="predicted"/>
<feature type="compositionally biased region" description="Basic and acidic residues" evidence="2">
    <location>
        <begin position="181"/>
        <end position="190"/>
    </location>
</feature>
<dbReference type="InterPro" id="IPR004088">
    <property type="entry name" value="KH_dom_type_1"/>
</dbReference>
<feature type="region of interest" description="Disordered" evidence="2">
    <location>
        <begin position="337"/>
        <end position="356"/>
    </location>
</feature>
<dbReference type="AlphaFoldDB" id="A0AA35LEX6"/>
<dbReference type="CDD" id="cd22395">
    <property type="entry name" value="KH-I_AKAP1"/>
    <property type="match status" value="1"/>
</dbReference>
<dbReference type="InterPro" id="IPR002999">
    <property type="entry name" value="Tudor"/>
</dbReference>
<dbReference type="InterPro" id="IPR050621">
    <property type="entry name" value="Tudor_domain_containing"/>
</dbReference>
<name>A0AA35LEX6_9SAUR</name>
<feature type="region of interest" description="Disordered" evidence="2">
    <location>
        <begin position="474"/>
        <end position="525"/>
    </location>
</feature>
<evidence type="ECO:0000256" key="1">
    <source>
        <dbReference type="PROSITE-ProRule" id="PRU00117"/>
    </source>
</evidence>
<dbReference type="PANTHER" id="PTHR22948">
    <property type="entry name" value="TUDOR DOMAIN CONTAINING PROTEIN"/>
    <property type="match status" value="1"/>
</dbReference>
<feature type="domain" description="Tudor" evidence="3">
    <location>
        <begin position="795"/>
        <end position="854"/>
    </location>
</feature>
<feature type="region of interest" description="Disordered" evidence="2">
    <location>
        <begin position="558"/>
        <end position="612"/>
    </location>
</feature>
<dbReference type="PROSITE" id="PS50304">
    <property type="entry name" value="TUDOR"/>
    <property type="match status" value="1"/>
</dbReference>
<dbReference type="InterPro" id="IPR004087">
    <property type="entry name" value="KH_dom"/>
</dbReference>
<dbReference type="Gene3D" id="2.30.30.140">
    <property type="match status" value="1"/>
</dbReference>
<feature type="compositionally biased region" description="Polar residues" evidence="2">
    <location>
        <begin position="511"/>
        <end position="523"/>
    </location>
</feature>
<feature type="region of interest" description="Disordered" evidence="2">
    <location>
        <begin position="112"/>
        <end position="213"/>
    </location>
</feature>
<dbReference type="EMBL" id="OX395141">
    <property type="protein sequence ID" value="CAI5794899.1"/>
    <property type="molecule type" value="Genomic_DNA"/>
</dbReference>
<reference evidence="4" key="1">
    <citation type="submission" date="2022-12" db="EMBL/GenBank/DDBJ databases">
        <authorList>
            <person name="Alioto T."/>
            <person name="Alioto T."/>
            <person name="Gomez Garrido J."/>
        </authorList>
    </citation>
    <scope>NUCLEOTIDE SEQUENCE</scope>
</reference>
<dbReference type="SUPFAM" id="SSF54791">
    <property type="entry name" value="Eukaryotic type KH-domain (KH-domain type I)"/>
    <property type="match status" value="1"/>
</dbReference>
<dbReference type="GO" id="GO:0016020">
    <property type="term" value="C:membrane"/>
    <property type="evidence" value="ECO:0007669"/>
    <property type="project" value="TreeGrafter"/>
</dbReference>
<dbReference type="InterPro" id="IPR036612">
    <property type="entry name" value="KH_dom_type_1_sf"/>
</dbReference>
<feature type="compositionally biased region" description="Basic and acidic residues" evidence="2">
    <location>
        <begin position="159"/>
        <end position="171"/>
    </location>
</feature>
<dbReference type="InterPro" id="IPR035437">
    <property type="entry name" value="SNase_OB-fold_sf"/>
</dbReference>
<evidence type="ECO:0000313" key="5">
    <source>
        <dbReference type="Proteomes" id="UP001178461"/>
    </source>
</evidence>
<gene>
    <name evidence="4" type="ORF">PODLI_1B012072</name>
</gene>
<dbReference type="InterPro" id="IPR047368">
    <property type="entry name" value="KH-I_AKAP1"/>
</dbReference>
<dbReference type="PROSITE" id="PS50084">
    <property type="entry name" value="KH_TYPE_1"/>
    <property type="match status" value="1"/>
</dbReference>
<dbReference type="Proteomes" id="UP001178461">
    <property type="component" value="Chromosome 15"/>
</dbReference>
<protein>
    <submittedName>
        <fullName evidence="4">A-kinase anchor protein 1, mitochondrial</fullName>
    </submittedName>
</protein>
<dbReference type="CDD" id="cd20407">
    <property type="entry name" value="Tudor_AKAP1"/>
    <property type="match status" value="1"/>
</dbReference>
<evidence type="ECO:0000256" key="2">
    <source>
        <dbReference type="SAM" id="MobiDB-lite"/>
    </source>
</evidence>
<dbReference type="Gene3D" id="3.30.1370.10">
    <property type="entry name" value="K Homology domain, type 1"/>
    <property type="match status" value="1"/>
</dbReference>
<dbReference type="Pfam" id="PF00013">
    <property type="entry name" value="KH_1"/>
    <property type="match status" value="1"/>
</dbReference>
<dbReference type="SMART" id="SM00322">
    <property type="entry name" value="KH"/>
    <property type="match status" value="1"/>
</dbReference>
<accession>A0AA35LEX6</accession>
<evidence type="ECO:0000259" key="3">
    <source>
        <dbReference type="PROSITE" id="PS50304"/>
    </source>
</evidence>
<sequence length="937" mass="100622">MIKKPHSGFDSAIAVAFRKARSGSTWGDDRGARGGWRGRARRQRTGAWHRHRGWDGQEETEEGEHHRADRVIAEDLQNGAPLPHLAALCHPWSAGAHRVVVVFFTQKGACEQSRQKEPSAREGVPLNSQPPLPPEAKQPAEPAFTVESSASLQAPLESGARRWDPPRDRPVTAKTTIESNRVQDDSEKLEVTGCRDVPRSPAQEPSLPGAQIADGTCAGEASIERPLAATRVANRVPSPVSTAAALLEKSSSLEKSGDSGLEVVQDDAPEKPLKEGLCSVAATSSDAGSLAAPCSQVADDAVSQPSVDAAGKEEIGGGCAGAAATEMEAEAKCVKPDSAELAQKEETSSSNAGSTLKRHGFGDVGCKGSLEKARVGGISLDKEEVEKIEQVAIHIISNVIQAATEEVLSGSVSDMSDRISQMASRVEKISVAAAGQAECSKGHGCVAEKAAAVEVTPLLEENVNRHAMYSSHLTHGLLGNPSHGLSRDSRSAEQPAGDPAANHEDELEDAQTMTEDSGCSACTSEDGASAEDLLKSTSSPALGQRLDLLNMPALKDSEHKLASSKKPPSSPTLAENKVPYSNGVLKEDCPHRRHDQPWSAEADADNSGGSDVNSMDSVDIGCALRNKDSCQNSKTGADSNKTELVIWEIEVPKHLVGRLIGKQGRYVSFLKQTSGAKIYISTLPYTQDFQICHIEGSQQNVDKALSLIGKKFKDLSLTNIYAPPPPPLPVHSLPMTSWLMLPDGVTVEVIVVNQINAGHLFVQQHTHPTYHVLRSLDQQMYLCYSQPGIPTMPTPVEVGVVCAAPGMEGAWWRAQVIGYFKDTTEVEIRYVDYGGYERVKIDTLRQIRSDFVTLPFQGAEVLLDNVVPLPDDDHFSSEADTAVSEMTRGTPLLAQVTNYDSATGLPLIQLWSMMGEELVSINRTLVERGFAQWIESY</sequence>
<keyword evidence="1" id="KW-0694">RNA-binding</keyword>
<evidence type="ECO:0000313" key="4">
    <source>
        <dbReference type="EMBL" id="CAI5794899.1"/>
    </source>
</evidence>
<feature type="compositionally biased region" description="Basic and acidic residues" evidence="2">
    <location>
        <begin position="337"/>
        <end position="347"/>
    </location>
</feature>
<dbReference type="InterPro" id="IPR047367">
    <property type="entry name" value="Tudor_AKAP1"/>
</dbReference>
<dbReference type="GO" id="GO:0003723">
    <property type="term" value="F:RNA binding"/>
    <property type="evidence" value="ECO:0007669"/>
    <property type="project" value="UniProtKB-UniRule"/>
</dbReference>
<dbReference type="GO" id="GO:0034237">
    <property type="term" value="F:protein kinase A regulatory subunit binding"/>
    <property type="evidence" value="ECO:0007669"/>
    <property type="project" value="TreeGrafter"/>
</dbReference>
<dbReference type="GO" id="GO:0005739">
    <property type="term" value="C:mitochondrion"/>
    <property type="evidence" value="ECO:0007669"/>
    <property type="project" value="TreeGrafter"/>
</dbReference>